<comment type="caution">
    <text evidence="5">The sequence shown here is derived from an EMBL/GenBank/DDBJ whole genome shotgun (WGS) entry which is preliminary data.</text>
</comment>
<keyword evidence="2" id="KW-0521">NADP</keyword>
<evidence type="ECO:0000313" key="5">
    <source>
        <dbReference type="EMBL" id="MFC6079680.1"/>
    </source>
</evidence>
<dbReference type="PANTHER" id="PTHR10491">
    <property type="entry name" value="DTDP-4-DEHYDRORHAMNOSE REDUCTASE"/>
    <property type="match status" value="1"/>
</dbReference>
<gene>
    <name evidence="5" type="primary">rfbD</name>
    <name evidence="5" type="ORF">ACFP1K_00790</name>
</gene>
<dbReference type="NCBIfam" id="TIGR01214">
    <property type="entry name" value="rmlD"/>
    <property type="match status" value="1"/>
</dbReference>
<keyword evidence="3" id="KW-0732">Signal</keyword>
<dbReference type="Pfam" id="PF04321">
    <property type="entry name" value="RmlD_sub_bind"/>
    <property type="match status" value="1"/>
</dbReference>
<dbReference type="Proteomes" id="UP001596137">
    <property type="component" value="Unassembled WGS sequence"/>
</dbReference>
<sequence length="290" mass="30063">MNRPLITGASGMLGRAVLAALAADPSGPQITAYDRAGLDLCDAGAVRAAVAADKPDVVVNCAGWTAVDAAEHDEAGAMAINGDAVRTLAEACADLGATLIHISTDYVFDGAARTPYAEDAAPAPVSAYGRTKLAGERAVLETLPETGYVVRTAWLYGGPRRDFVSTMIALEAERDTVHAVADQTGQPTWAGDLAAQLMLLARSGAAPGVYHGTGGGSATWYDLAREVFTLLGAGPERVRPTGSDAFPRPAARPAYGVLGHDRWAAAGLTPMRHWRDALRAAWPSMAGGRA</sequence>
<dbReference type="SUPFAM" id="SSF51735">
    <property type="entry name" value="NAD(P)-binding Rossmann-fold domains"/>
    <property type="match status" value="1"/>
</dbReference>
<organism evidence="5 6">
    <name type="scientific">Sphaerisporangium aureirubrum</name>
    <dbReference type="NCBI Taxonomy" id="1544736"/>
    <lineage>
        <taxon>Bacteria</taxon>
        <taxon>Bacillati</taxon>
        <taxon>Actinomycetota</taxon>
        <taxon>Actinomycetes</taxon>
        <taxon>Streptosporangiales</taxon>
        <taxon>Streptosporangiaceae</taxon>
        <taxon>Sphaerisporangium</taxon>
    </lineage>
</organism>
<keyword evidence="6" id="KW-1185">Reference proteome</keyword>
<dbReference type="Gene3D" id="3.40.50.720">
    <property type="entry name" value="NAD(P)-binding Rossmann-like Domain"/>
    <property type="match status" value="1"/>
</dbReference>
<keyword evidence="2 5" id="KW-0560">Oxidoreductase</keyword>
<dbReference type="InterPro" id="IPR005913">
    <property type="entry name" value="dTDP_dehydrorham_reduct"/>
</dbReference>
<dbReference type="EMBL" id="JBHSRF010000001">
    <property type="protein sequence ID" value="MFC6079680.1"/>
    <property type="molecule type" value="Genomic_DNA"/>
</dbReference>
<dbReference type="InterPro" id="IPR036291">
    <property type="entry name" value="NAD(P)-bd_dom_sf"/>
</dbReference>
<name>A0ABW1N867_9ACTN</name>
<dbReference type="CDD" id="cd05254">
    <property type="entry name" value="dTDP_HR_like_SDR_e"/>
    <property type="match status" value="1"/>
</dbReference>
<dbReference type="Gene3D" id="3.90.25.10">
    <property type="entry name" value="UDP-galactose 4-epimerase, domain 1"/>
    <property type="match status" value="1"/>
</dbReference>
<dbReference type="EC" id="1.1.1.133" evidence="2"/>
<comment type="similarity">
    <text evidence="1 2">Belongs to the dTDP-4-dehydrorhamnose reductase family.</text>
</comment>
<feature type="signal peptide" evidence="3">
    <location>
        <begin position="1"/>
        <end position="22"/>
    </location>
</feature>
<dbReference type="RefSeq" id="WP_380745967.1">
    <property type="nucleotide sequence ID" value="NZ_JBHSRF010000001.1"/>
</dbReference>
<feature type="domain" description="RmlD-like substrate binding" evidence="4">
    <location>
        <begin position="5"/>
        <end position="281"/>
    </location>
</feature>
<feature type="chain" id="PRO_5045457279" description="dTDP-4-dehydrorhamnose reductase" evidence="3">
    <location>
        <begin position="23"/>
        <end position="290"/>
    </location>
</feature>
<comment type="function">
    <text evidence="2">Catalyzes the reduction of dTDP-6-deoxy-L-lyxo-4-hexulose to yield dTDP-L-rhamnose.</text>
</comment>
<protein>
    <recommendedName>
        <fullName evidence="2">dTDP-4-dehydrorhamnose reductase</fullName>
        <ecNumber evidence="2">1.1.1.133</ecNumber>
    </recommendedName>
</protein>
<dbReference type="InterPro" id="IPR029903">
    <property type="entry name" value="RmlD-like-bd"/>
</dbReference>
<evidence type="ECO:0000256" key="1">
    <source>
        <dbReference type="ARBA" id="ARBA00010944"/>
    </source>
</evidence>
<evidence type="ECO:0000259" key="4">
    <source>
        <dbReference type="Pfam" id="PF04321"/>
    </source>
</evidence>
<comment type="pathway">
    <text evidence="2">Carbohydrate biosynthesis; dTDP-L-rhamnose biosynthesis.</text>
</comment>
<dbReference type="PANTHER" id="PTHR10491:SF4">
    <property type="entry name" value="METHIONINE ADENOSYLTRANSFERASE 2 SUBUNIT BETA"/>
    <property type="match status" value="1"/>
</dbReference>
<dbReference type="GO" id="GO:0008831">
    <property type="term" value="F:dTDP-4-dehydrorhamnose reductase activity"/>
    <property type="evidence" value="ECO:0007669"/>
    <property type="project" value="UniProtKB-EC"/>
</dbReference>
<evidence type="ECO:0000313" key="6">
    <source>
        <dbReference type="Proteomes" id="UP001596137"/>
    </source>
</evidence>
<reference evidence="6" key="1">
    <citation type="journal article" date="2019" name="Int. J. Syst. Evol. Microbiol.">
        <title>The Global Catalogue of Microorganisms (GCM) 10K type strain sequencing project: providing services to taxonomists for standard genome sequencing and annotation.</title>
        <authorList>
            <consortium name="The Broad Institute Genomics Platform"/>
            <consortium name="The Broad Institute Genome Sequencing Center for Infectious Disease"/>
            <person name="Wu L."/>
            <person name="Ma J."/>
        </authorList>
    </citation>
    <scope>NUCLEOTIDE SEQUENCE [LARGE SCALE GENOMIC DNA]</scope>
    <source>
        <strain evidence="6">JCM 30346</strain>
    </source>
</reference>
<proteinExistence type="inferred from homology"/>
<evidence type="ECO:0000256" key="3">
    <source>
        <dbReference type="SAM" id="SignalP"/>
    </source>
</evidence>
<evidence type="ECO:0000256" key="2">
    <source>
        <dbReference type="RuleBase" id="RU364082"/>
    </source>
</evidence>
<accession>A0ABW1N867</accession>